<dbReference type="Proteomes" id="UP000265520">
    <property type="component" value="Unassembled WGS sequence"/>
</dbReference>
<feature type="non-terminal residue" evidence="2">
    <location>
        <position position="1"/>
    </location>
</feature>
<organism evidence="2 3">
    <name type="scientific">Trifolium medium</name>
    <dbReference type="NCBI Taxonomy" id="97028"/>
    <lineage>
        <taxon>Eukaryota</taxon>
        <taxon>Viridiplantae</taxon>
        <taxon>Streptophyta</taxon>
        <taxon>Embryophyta</taxon>
        <taxon>Tracheophyta</taxon>
        <taxon>Spermatophyta</taxon>
        <taxon>Magnoliopsida</taxon>
        <taxon>eudicotyledons</taxon>
        <taxon>Gunneridae</taxon>
        <taxon>Pentapetalae</taxon>
        <taxon>rosids</taxon>
        <taxon>fabids</taxon>
        <taxon>Fabales</taxon>
        <taxon>Fabaceae</taxon>
        <taxon>Papilionoideae</taxon>
        <taxon>50 kb inversion clade</taxon>
        <taxon>NPAAA clade</taxon>
        <taxon>Hologalegina</taxon>
        <taxon>IRL clade</taxon>
        <taxon>Trifolieae</taxon>
        <taxon>Trifolium</taxon>
    </lineage>
</organism>
<feature type="compositionally biased region" description="Polar residues" evidence="1">
    <location>
        <begin position="63"/>
        <end position="72"/>
    </location>
</feature>
<dbReference type="EMBL" id="LXQA010542459">
    <property type="protein sequence ID" value="MCI58212.1"/>
    <property type="molecule type" value="Genomic_DNA"/>
</dbReference>
<keyword evidence="3" id="KW-1185">Reference proteome</keyword>
<name>A0A392TBD8_9FABA</name>
<evidence type="ECO:0000313" key="2">
    <source>
        <dbReference type="EMBL" id="MCI58212.1"/>
    </source>
</evidence>
<sequence length="91" mass="9637">LGCSHDANVVDDGSEKANVESITETTQEKAVITNAEAYVPAKDVVPDTPEQAVTPEKEKSPGQVMTGNISNDNTVVLSQSDESLKIVSEHV</sequence>
<evidence type="ECO:0000313" key="3">
    <source>
        <dbReference type="Proteomes" id="UP000265520"/>
    </source>
</evidence>
<protein>
    <submittedName>
        <fullName evidence="2">Uncharacterized protein</fullName>
    </submittedName>
</protein>
<comment type="caution">
    <text evidence="2">The sequence shown here is derived from an EMBL/GenBank/DDBJ whole genome shotgun (WGS) entry which is preliminary data.</text>
</comment>
<feature type="region of interest" description="Disordered" evidence="1">
    <location>
        <begin position="41"/>
        <end position="72"/>
    </location>
</feature>
<accession>A0A392TBD8</accession>
<feature type="non-terminal residue" evidence="2">
    <location>
        <position position="91"/>
    </location>
</feature>
<feature type="region of interest" description="Disordered" evidence="1">
    <location>
        <begin position="1"/>
        <end position="27"/>
    </location>
</feature>
<proteinExistence type="predicted"/>
<reference evidence="2 3" key="1">
    <citation type="journal article" date="2018" name="Front. Plant Sci.">
        <title>Red Clover (Trifolium pratense) and Zigzag Clover (T. medium) - A Picture of Genomic Similarities and Differences.</title>
        <authorList>
            <person name="Dluhosova J."/>
            <person name="Istvanek J."/>
            <person name="Nedelnik J."/>
            <person name="Repkova J."/>
        </authorList>
    </citation>
    <scope>NUCLEOTIDE SEQUENCE [LARGE SCALE GENOMIC DNA]</scope>
    <source>
        <strain evidence="3">cv. 10/8</strain>
        <tissue evidence="2">Leaf</tissue>
    </source>
</reference>
<evidence type="ECO:0000256" key="1">
    <source>
        <dbReference type="SAM" id="MobiDB-lite"/>
    </source>
</evidence>
<dbReference type="AlphaFoldDB" id="A0A392TBD8"/>